<dbReference type="InterPro" id="IPR036388">
    <property type="entry name" value="WH-like_DNA-bd_sf"/>
</dbReference>
<evidence type="ECO:0000313" key="6">
    <source>
        <dbReference type="EMBL" id="QND71931.1"/>
    </source>
</evidence>
<dbReference type="PANTHER" id="PTHR43132">
    <property type="entry name" value="ARSENICAL RESISTANCE OPERON REPRESSOR ARSR-RELATED"/>
    <property type="match status" value="1"/>
</dbReference>
<dbReference type="AlphaFoldDB" id="A0A161SRG3"/>
<evidence type="ECO:0000313" key="7">
    <source>
        <dbReference type="Proteomes" id="UP000076574"/>
    </source>
</evidence>
<keyword evidence="7" id="KW-1185">Reference proteome</keyword>
<accession>A0A161SRG3</accession>
<dbReference type="PROSITE" id="PS50987">
    <property type="entry name" value="HTH_ARSR_2"/>
    <property type="match status" value="1"/>
</dbReference>
<dbReference type="Proteomes" id="UP000076574">
    <property type="component" value="Unassembled WGS sequence"/>
</dbReference>
<dbReference type="InterPro" id="IPR036390">
    <property type="entry name" value="WH_DNA-bd_sf"/>
</dbReference>
<dbReference type="KEGG" id="trb:HB776_12340"/>
<dbReference type="EMBL" id="CP050292">
    <property type="protein sequence ID" value="QND71931.1"/>
    <property type="molecule type" value="Genomic_DNA"/>
</dbReference>
<dbReference type="GO" id="GO:0003700">
    <property type="term" value="F:DNA-binding transcription factor activity"/>
    <property type="evidence" value="ECO:0007669"/>
    <property type="project" value="InterPro"/>
</dbReference>
<dbReference type="NCBIfam" id="NF033788">
    <property type="entry name" value="HTH_metalloreg"/>
    <property type="match status" value="1"/>
</dbReference>
<gene>
    <name evidence="5" type="ORF">A4A58_25830</name>
    <name evidence="6" type="ORF">HB776_12340</name>
</gene>
<reference evidence="8" key="2">
    <citation type="journal article" date="2020" name="Mol. Plant Microbe">
        <title>Rhizobial microsymbionts of the narrowly endemic Oxytropis species growing in Kamchatka are characterized by significant genetic diversity and possess a set of genes that are associated with T3SS and T6SS secretion systems and can affect the development of symbiosis.</title>
        <authorList>
            <person name="Safronova V."/>
            <person name="Guro P."/>
            <person name="Sazanova A."/>
            <person name="Kuznetsova I."/>
            <person name="Belimov A."/>
            <person name="Yakubov V."/>
            <person name="Chirak E."/>
            <person name="Afonin A."/>
            <person name="Gogolev Y."/>
            <person name="Andronov E."/>
            <person name="Tikhonovich I."/>
        </authorList>
    </citation>
    <scope>NUCLEOTIDE SEQUENCE [LARGE SCALE GENOMIC DNA]</scope>
    <source>
        <strain evidence="8">581</strain>
    </source>
</reference>
<dbReference type="SUPFAM" id="SSF46785">
    <property type="entry name" value="Winged helix' DNA-binding domain"/>
    <property type="match status" value="1"/>
</dbReference>
<dbReference type="InterPro" id="IPR001845">
    <property type="entry name" value="HTH_ArsR_DNA-bd_dom"/>
</dbReference>
<organism evidence="5 7">
    <name type="scientific">Tardiphaga robiniae</name>
    <dbReference type="NCBI Taxonomy" id="943830"/>
    <lineage>
        <taxon>Bacteria</taxon>
        <taxon>Pseudomonadati</taxon>
        <taxon>Pseudomonadota</taxon>
        <taxon>Alphaproteobacteria</taxon>
        <taxon>Hyphomicrobiales</taxon>
        <taxon>Nitrobacteraceae</taxon>
        <taxon>Tardiphaga</taxon>
    </lineage>
</organism>
<dbReference type="CDD" id="cd00090">
    <property type="entry name" value="HTH_ARSR"/>
    <property type="match status" value="1"/>
</dbReference>
<keyword evidence="3" id="KW-0804">Transcription</keyword>
<protein>
    <submittedName>
        <fullName evidence="5 6">Transcriptional regulator</fullName>
    </submittedName>
</protein>
<reference evidence="5 7" key="1">
    <citation type="submission" date="2016-03" db="EMBL/GenBank/DDBJ databases">
        <title>Microsymbionts genomes from the relict species Vavilovia formosa (Stev.) Fed.</title>
        <authorList>
            <person name="Kopat V."/>
            <person name="Chirak E."/>
            <person name="Kimeklis A."/>
            <person name="Andronov E."/>
        </authorList>
    </citation>
    <scope>NUCLEOTIDE SEQUENCE [LARGE SCALE GENOMIC DNA]</scope>
    <source>
        <strain evidence="5 7">Vaf07</strain>
    </source>
</reference>
<evidence type="ECO:0000313" key="5">
    <source>
        <dbReference type="EMBL" id="KZD23772.1"/>
    </source>
</evidence>
<dbReference type="PRINTS" id="PR00778">
    <property type="entry name" value="HTHARSR"/>
</dbReference>
<dbReference type="RefSeq" id="WP_068731992.1">
    <property type="nucleotide sequence ID" value="NZ_CP050292.1"/>
</dbReference>
<dbReference type="SMART" id="SM00418">
    <property type="entry name" value="HTH_ARSR"/>
    <property type="match status" value="1"/>
</dbReference>
<evidence type="ECO:0000259" key="4">
    <source>
        <dbReference type="PROSITE" id="PS50987"/>
    </source>
</evidence>
<dbReference type="Gene3D" id="1.10.10.10">
    <property type="entry name" value="Winged helix-like DNA-binding domain superfamily/Winged helix DNA-binding domain"/>
    <property type="match status" value="1"/>
</dbReference>
<dbReference type="Proteomes" id="UP000515291">
    <property type="component" value="Chromosome"/>
</dbReference>
<dbReference type="OrthoDB" id="194599at2"/>
<evidence type="ECO:0000256" key="2">
    <source>
        <dbReference type="ARBA" id="ARBA00023125"/>
    </source>
</evidence>
<evidence type="ECO:0000256" key="1">
    <source>
        <dbReference type="ARBA" id="ARBA00023015"/>
    </source>
</evidence>
<evidence type="ECO:0000313" key="8">
    <source>
        <dbReference type="Proteomes" id="UP000515291"/>
    </source>
</evidence>
<keyword evidence="2" id="KW-0238">DNA-binding</keyword>
<dbReference type="InterPro" id="IPR011991">
    <property type="entry name" value="ArsR-like_HTH"/>
</dbReference>
<keyword evidence="1" id="KW-0805">Transcription regulation</keyword>
<name>A0A161SRG3_9BRAD</name>
<proteinExistence type="predicted"/>
<reference evidence="6" key="3">
    <citation type="journal article" date="2020" name="Mol. Plant Microbe Interact.">
        <title>Complete genome sequences of four natural Pseudomonas isolates that catabolize a wide range of aromatic compounds relevant to lignin valorization.</title>
        <authorList>
            <person name="Hatmaker E.A."/>
            <person name="Presle G."/>
            <person name="Cannon O."/>
            <person name="Guss A.M."/>
            <person name="Elkins J.G."/>
        </authorList>
    </citation>
    <scope>NUCLEOTIDE SEQUENCE</scope>
    <source>
        <strain evidence="6">581</strain>
    </source>
</reference>
<evidence type="ECO:0000256" key="3">
    <source>
        <dbReference type="ARBA" id="ARBA00023163"/>
    </source>
</evidence>
<sequence length="125" mass="14248">MASIIPSELEDELRDGAEYSPELDQLMRKARKASNFLKAISHENRLLLLCLLAERERSVSELENILSLRQSAVSQQLARLRYDGMVETRRDGKTIYYSLANDDVRSVISVIYDIFCATPAPTKKK</sequence>
<dbReference type="GO" id="GO:0003677">
    <property type="term" value="F:DNA binding"/>
    <property type="evidence" value="ECO:0007669"/>
    <property type="project" value="UniProtKB-KW"/>
</dbReference>
<dbReference type="Pfam" id="PF01022">
    <property type="entry name" value="HTH_5"/>
    <property type="match status" value="1"/>
</dbReference>
<dbReference type="InterPro" id="IPR051011">
    <property type="entry name" value="Metal_resp_trans_reg"/>
</dbReference>
<dbReference type="EMBL" id="LVYV01000008">
    <property type="protein sequence ID" value="KZD23772.1"/>
    <property type="molecule type" value="Genomic_DNA"/>
</dbReference>
<dbReference type="STRING" id="943830.A4A58_25830"/>
<feature type="domain" description="HTH arsR-type" evidence="4">
    <location>
        <begin position="23"/>
        <end position="119"/>
    </location>
</feature>
<dbReference type="PANTHER" id="PTHR43132:SF2">
    <property type="entry name" value="ARSENICAL RESISTANCE OPERON REPRESSOR ARSR-RELATED"/>
    <property type="match status" value="1"/>
</dbReference>